<dbReference type="GO" id="GO:0005886">
    <property type="term" value="C:plasma membrane"/>
    <property type="evidence" value="ECO:0007669"/>
    <property type="project" value="UniProtKB-SubCell"/>
</dbReference>
<comment type="similarity">
    <text evidence="3 4">Belongs to the RlpA family.</text>
</comment>
<dbReference type="OrthoDB" id="9779128at2"/>
<evidence type="ECO:0000256" key="5">
    <source>
        <dbReference type="SAM" id="SignalP"/>
    </source>
</evidence>
<organism evidence="7 8">
    <name type="scientific">Siculibacillus lacustris</name>
    <dbReference type="NCBI Taxonomy" id="1549641"/>
    <lineage>
        <taxon>Bacteria</taxon>
        <taxon>Pseudomonadati</taxon>
        <taxon>Pseudomonadota</taxon>
        <taxon>Alphaproteobacteria</taxon>
        <taxon>Hyphomicrobiales</taxon>
        <taxon>Ancalomicrobiaceae</taxon>
        <taxon>Siculibacillus</taxon>
    </lineage>
</organism>
<keyword evidence="5" id="KW-0732">Signal</keyword>
<name>A0A4Q9VPI6_9HYPH</name>
<dbReference type="Gene3D" id="2.40.40.10">
    <property type="entry name" value="RlpA-like domain"/>
    <property type="match status" value="1"/>
</dbReference>
<keyword evidence="3" id="KW-1003">Cell membrane</keyword>
<dbReference type="GO" id="GO:0000270">
    <property type="term" value="P:peptidoglycan metabolic process"/>
    <property type="evidence" value="ECO:0007669"/>
    <property type="project" value="UniProtKB-UniRule"/>
</dbReference>
<keyword evidence="3" id="KW-0449">Lipoprotein</keyword>
<dbReference type="InterPro" id="IPR009009">
    <property type="entry name" value="RlpA-like_DPBB"/>
</dbReference>
<dbReference type="EMBL" id="SJFN01000014">
    <property type="protein sequence ID" value="TBW37641.1"/>
    <property type="molecule type" value="Genomic_DNA"/>
</dbReference>
<dbReference type="RefSeq" id="WP_131309573.1">
    <property type="nucleotide sequence ID" value="NZ_SJFN01000014.1"/>
</dbReference>
<keyword evidence="1 3" id="KW-0456">Lyase</keyword>
<proteinExistence type="inferred from homology"/>
<keyword evidence="3" id="KW-0564">Palmitate</keyword>
<dbReference type="PANTHER" id="PTHR34183:SF1">
    <property type="entry name" value="ENDOLYTIC PEPTIDOGLYCAN TRANSGLYCOSYLASE RLPA"/>
    <property type="match status" value="1"/>
</dbReference>
<comment type="subcellular location">
    <subcellularLocation>
        <location evidence="3">Cell membrane</location>
        <topology evidence="3">Lipid-anchor</topology>
    </subcellularLocation>
</comment>
<reference evidence="7 8" key="1">
    <citation type="submission" date="2019-02" db="EMBL/GenBank/DDBJ databases">
        <title>Siculibacillus lacustris gen. nov., sp. nov., a new rosette-forming bacterium isolated from a freshwater crater lake (Lake St. Ana, Romania).</title>
        <authorList>
            <person name="Felfoldi T."/>
            <person name="Marton Z."/>
            <person name="Szabo A."/>
            <person name="Mentes A."/>
            <person name="Boka K."/>
            <person name="Marialigeti K."/>
            <person name="Mathe I."/>
            <person name="Koncz M."/>
            <person name="Schumann P."/>
            <person name="Toth E."/>
        </authorList>
    </citation>
    <scope>NUCLEOTIDE SEQUENCE [LARGE SCALE GENOMIC DNA]</scope>
    <source>
        <strain evidence="7 8">SA-279</strain>
    </source>
</reference>
<evidence type="ECO:0000256" key="3">
    <source>
        <dbReference type="HAMAP-Rule" id="MF_02071"/>
    </source>
</evidence>
<dbReference type="GO" id="GO:0008932">
    <property type="term" value="F:lytic endotransglycosylase activity"/>
    <property type="evidence" value="ECO:0007669"/>
    <property type="project" value="UniProtKB-UniRule"/>
</dbReference>
<dbReference type="InterPro" id="IPR012997">
    <property type="entry name" value="RplA"/>
</dbReference>
<dbReference type="HAMAP" id="MF_02071">
    <property type="entry name" value="RlpA"/>
    <property type="match status" value="1"/>
</dbReference>
<dbReference type="Proteomes" id="UP000292781">
    <property type="component" value="Unassembled WGS sequence"/>
</dbReference>
<dbReference type="GO" id="GO:0071555">
    <property type="term" value="P:cell wall organization"/>
    <property type="evidence" value="ECO:0007669"/>
    <property type="project" value="UniProtKB-KW"/>
</dbReference>
<dbReference type="InterPro" id="IPR034718">
    <property type="entry name" value="RlpA"/>
</dbReference>
<dbReference type="Pfam" id="PF03330">
    <property type="entry name" value="DPBB_1"/>
    <property type="match status" value="1"/>
</dbReference>
<feature type="signal peptide" evidence="5">
    <location>
        <begin position="1"/>
        <end position="37"/>
    </location>
</feature>
<evidence type="ECO:0000256" key="2">
    <source>
        <dbReference type="ARBA" id="ARBA00023316"/>
    </source>
</evidence>
<evidence type="ECO:0000259" key="6">
    <source>
        <dbReference type="Pfam" id="PF03330"/>
    </source>
</evidence>
<gene>
    <name evidence="3" type="primary">rlpA</name>
    <name evidence="7" type="ORF">EYW49_11080</name>
</gene>
<dbReference type="AlphaFoldDB" id="A0A4Q9VPI6"/>
<keyword evidence="8" id="KW-1185">Reference proteome</keyword>
<sequence>MTLHKTGAALRRGGALRRAFVASSFVASGFVACGASAALAGSPGRTTVEGMASFYGREHNGGPTASGERFDMHALTAAHRSAAFGSRLKVTNLANGRSVVVRVNDRGPFVRSRIIDVSRSAAEALGFIRSGVTRVRLEPAATAEAETAIRVAEADPAPSAIVSDAPGLTDVDRLLIERNARSTGH</sequence>
<comment type="caution">
    <text evidence="7">The sequence shown here is derived from an EMBL/GenBank/DDBJ whole genome shotgun (WGS) entry which is preliminary data.</text>
</comment>
<evidence type="ECO:0000313" key="8">
    <source>
        <dbReference type="Proteomes" id="UP000292781"/>
    </source>
</evidence>
<evidence type="ECO:0000256" key="4">
    <source>
        <dbReference type="RuleBase" id="RU003495"/>
    </source>
</evidence>
<dbReference type="NCBIfam" id="TIGR00413">
    <property type="entry name" value="rlpA"/>
    <property type="match status" value="1"/>
</dbReference>
<comment type="function">
    <text evidence="3">Lytic transglycosylase with a strong preference for naked glycan strands that lack stem peptides.</text>
</comment>
<dbReference type="EC" id="4.2.2.-" evidence="3"/>
<feature type="chain" id="PRO_5021054777" description="Endolytic peptidoglycan transglycosylase RlpA" evidence="5">
    <location>
        <begin position="38"/>
        <end position="185"/>
    </location>
</feature>
<dbReference type="CDD" id="cd22268">
    <property type="entry name" value="DPBB_RlpA-like"/>
    <property type="match status" value="1"/>
</dbReference>
<protein>
    <recommendedName>
        <fullName evidence="3">Endolytic peptidoglycan transglycosylase RlpA</fullName>
        <ecNumber evidence="3">4.2.2.-</ecNumber>
    </recommendedName>
</protein>
<evidence type="ECO:0000256" key="1">
    <source>
        <dbReference type="ARBA" id="ARBA00023239"/>
    </source>
</evidence>
<evidence type="ECO:0000313" key="7">
    <source>
        <dbReference type="EMBL" id="TBW37641.1"/>
    </source>
</evidence>
<keyword evidence="2 3" id="KW-0961">Cell wall biogenesis/degradation</keyword>
<dbReference type="InterPro" id="IPR036908">
    <property type="entry name" value="RlpA-like_sf"/>
</dbReference>
<feature type="domain" description="RlpA-like protein double-psi beta-barrel" evidence="6">
    <location>
        <begin position="48"/>
        <end position="136"/>
    </location>
</feature>
<dbReference type="SUPFAM" id="SSF50685">
    <property type="entry name" value="Barwin-like endoglucanases"/>
    <property type="match status" value="1"/>
</dbReference>
<keyword evidence="3" id="KW-0472">Membrane</keyword>
<dbReference type="PROSITE" id="PS51257">
    <property type="entry name" value="PROKAR_LIPOPROTEIN"/>
    <property type="match status" value="1"/>
</dbReference>
<dbReference type="PANTHER" id="PTHR34183">
    <property type="entry name" value="ENDOLYTIC PEPTIDOGLYCAN TRANSGLYCOSYLASE RLPA"/>
    <property type="match status" value="1"/>
</dbReference>
<accession>A0A4Q9VPI6</accession>